<organism evidence="1 2">
    <name type="scientific">Cinchona calisaya</name>
    <dbReference type="NCBI Taxonomy" id="153742"/>
    <lineage>
        <taxon>Eukaryota</taxon>
        <taxon>Viridiplantae</taxon>
        <taxon>Streptophyta</taxon>
        <taxon>Embryophyta</taxon>
        <taxon>Tracheophyta</taxon>
        <taxon>Spermatophyta</taxon>
        <taxon>Magnoliopsida</taxon>
        <taxon>eudicotyledons</taxon>
        <taxon>Gunneridae</taxon>
        <taxon>Pentapetalae</taxon>
        <taxon>asterids</taxon>
        <taxon>lamiids</taxon>
        <taxon>Gentianales</taxon>
        <taxon>Rubiaceae</taxon>
        <taxon>Cinchonoideae</taxon>
        <taxon>Cinchoneae</taxon>
        <taxon>Cinchona</taxon>
    </lineage>
</organism>
<evidence type="ECO:0000313" key="2">
    <source>
        <dbReference type="Proteomes" id="UP001630127"/>
    </source>
</evidence>
<sequence length="98" mass="10936">MAVLQFSSRGQPSLPIHSFVVVIADNHSIPLREPSSNKGDLVVFFFEEQVVELAKPFRYALTDAGAVDSRVLIQGFGMHVLKRTPYFRVDAECPFALI</sequence>
<accession>A0ABD3AI65</accession>
<reference evidence="1 2" key="1">
    <citation type="submission" date="2024-11" db="EMBL/GenBank/DDBJ databases">
        <title>A near-complete genome assembly of Cinchona calisaya.</title>
        <authorList>
            <person name="Lian D.C."/>
            <person name="Zhao X.W."/>
            <person name="Wei L."/>
        </authorList>
    </citation>
    <scope>NUCLEOTIDE SEQUENCE [LARGE SCALE GENOMIC DNA]</scope>
    <source>
        <tissue evidence="1">Nenye</tissue>
    </source>
</reference>
<dbReference type="AlphaFoldDB" id="A0ABD3AI65"/>
<dbReference type="Proteomes" id="UP001630127">
    <property type="component" value="Unassembled WGS sequence"/>
</dbReference>
<evidence type="ECO:0000313" key="1">
    <source>
        <dbReference type="EMBL" id="KAL3529818.1"/>
    </source>
</evidence>
<name>A0ABD3AI65_9GENT</name>
<gene>
    <name evidence="1" type="ORF">ACH5RR_009140</name>
</gene>
<dbReference type="EMBL" id="JBJUIK010000004">
    <property type="protein sequence ID" value="KAL3529818.1"/>
    <property type="molecule type" value="Genomic_DNA"/>
</dbReference>
<keyword evidence="2" id="KW-1185">Reference proteome</keyword>
<protein>
    <submittedName>
        <fullName evidence="1">Uncharacterized protein</fullName>
    </submittedName>
</protein>
<comment type="caution">
    <text evidence="1">The sequence shown here is derived from an EMBL/GenBank/DDBJ whole genome shotgun (WGS) entry which is preliminary data.</text>
</comment>
<proteinExistence type="predicted"/>